<evidence type="ECO:0000259" key="2">
    <source>
        <dbReference type="Pfam" id="PF00188"/>
    </source>
</evidence>
<proteinExistence type="predicted"/>
<dbReference type="Proteomes" id="UP000652354">
    <property type="component" value="Unassembled WGS sequence"/>
</dbReference>
<dbReference type="Pfam" id="PF00188">
    <property type="entry name" value="CAP"/>
    <property type="match status" value="1"/>
</dbReference>
<dbReference type="EMBL" id="BONR01000001">
    <property type="protein sequence ID" value="GIG53797.1"/>
    <property type="molecule type" value="Genomic_DNA"/>
</dbReference>
<gene>
    <name evidence="3" type="ORF">Dac01nite_05490</name>
</gene>
<dbReference type="CDD" id="cd05379">
    <property type="entry name" value="CAP_bacterial"/>
    <property type="match status" value="1"/>
</dbReference>
<accession>A0A919Q0E3</accession>
<comment type="caution">
    <text evidence="3">The sequence shown here is derived from an EMBL/GenBank/DDBJ whole genome shotgun (WGS) entry which is preliminary data.</text>
</comment>
<organism evidence="3 4">
    <name type="scientific">Demequina activiva</name>
    <dbReference type="NCBI Taxonomy" id="1582364"/>
    <lineage>
        <taxon>Bacteria</taxon>
        <taxon>Bacillati</taxon>
        <taxon>Actinomycetota</taxon>
        <taxon>Actinomycetes</taxon>
        <taxon>Micrococcales</taxon>
        <taxon>Demequinaceae</taxon>
        <taxon>Demequina</taxon>
    </lineage>
</organism>
<dbReference type="PANTHER" id="PTHR31157">
    <property type="entry name" value="SCP DOMAIN-CONTAINING PROTEIN"/>
    <property type="match status" value="1"/>
</dbReference>
<name>A0A919Q0E3_9MICO</name>
<feature type="compositionally biased region" description="Low complexity" evidence="1">
    <location>
        <begin position="66"/>
        <end position="80"/>
    </location>
</feature>
<dbReference type="InterPro" id="IPR014044">
    <property type="entry name" value="CAP_dom"/>
</dbReference>
<feature type="region of interest" description="Disordered" evidence="1">
    <location>
        <begin position="18"/>
        <end position="89"/>
    </location>
</feature>
<dbReference type="PANTHER" id="PTHR31157:SF1">
    <property type="entry name" value="SCP DOMAIN-CONTAINING PROTEIN"/>
    <property type="match status" value="1"/>
</dbReference>
<dbReference type="Gene3D" id="3.40.33.10">
    <property type="entry name" value="CAP"/>
    <property type="match status" value="1"/>
</dbReference>
<dbReference type="InterPro" id="IPR035940">
    <property type="entry name" value="CAP_sf"/>
</dbReference>
<keyword evidence="4" id="KW-1185">Reference proteome</keyword>
<feature type="compositionally biased region" description="Polar residues" evidence="1">
    <location>
        <begin position="53"/>
        <end position="63"/>
    </location>
</feature>
<feature type="compositionally biased region" description="Low complexity" evidence="1">
    <location>
        <begin position="23"/>
        <end position="34"/>
    </location>
</feature>
<evidence type="ECO:0000313" key="4">
    <source>
        <dbReference type="Proteomes" id="UP000652354"/>
    </source>
</evidence>
<dbReference type="AlphaFoldDB" id="A0A919Q0E3"/>
<evidence type="ECO:0000313" key="3">
    <source>
        <dbReference type="EMBL" id="GIG53797.1"/>
    </source>
</evidence>
<dbReference type="SUPFAM" id="SSF55797">
    <property type="entry name" value="PR-1-like"/>
    <property type="match status" value="1"/>
</dbReference>
<evidence type="ECO:0000256" key="1">
    <source>
        <dbReference type="SAM" id="MobiDB-lite"/>
    </source>
</evidence>
<protein>
    <recommendedName>
        <fullName evidence="2">SCP domain-containing protein</fullName>
    </recommendedName>
</protein>
<feature type="domain" description="SCP" evidence="2">
    <location>
        <begin position="101"/>
        <end position="199"/>
    </location>
</feature>
<sequence length="221" mass="22896">MIAGATAVLVAGCASTEAGVDATGSPLPTGTTLPEKQVPLVAPSGEATADAQEGSSVQANPSASPEVAGVQDGADAGAAEENQDERSLDERAEAIARDIFDLANAARATEDEAALEWTDCAADQAVERAEEALTKDELEHEKLEFDCTASVVGENLVRGDGPARALHQLWIDSESHRENIMNDDFEKLGVGCVAHAVGDRTEPAADAASIGGWVCSQMFYG</sequence>
<reference evidence="3" key="1">
    <citation type="submission" date="2021-01" db="EMBL/GenBank/DDBJ databases">
        <title>Whole genome shotgun sequence of Demequina activiva NBRC 110675.</title>
        <authorList>
            <person name="Komaki H."/>
            <person name="Tamura T."/>
        </authorList>
    </citation>
    <scope>NUCLEOTIDE SEQUENCE</scope>
    <source>
        <strain evidence="3">NBRC 110675</strain>
    </source>
</reference>